<reference evidence="2 3" key="1">
    <citation type="submission" date="2014-04" db="EMBL/GenBank/DDBJ databases">
        <authorList>
            <consortium name="DOE Joint Genome Institute"/>
            <person name="Kuo A."/>
            <person name="Kohler A."/>
            <person name="Nagy L.G."/>
            <person name="Floudas D."/>
            <person name="Copeland A."/>
            <person name="Barry K.W."/>
            <person name="Cichocki N."/>
            <person name="Veneault-Fourrey C."/>
            <person name="LaButti K."/>
            <person name="Lindquist E.A."/>
            <person name="Lipzen A."/>
            <person name="Lundell T."/>
            <person name="Morin E."/>
            <person name="Murat C."/>
            <person name="Sun H."/>
            <person name="Tunlid A."/>
            <person name="Henrissat B."/>
            <person name="Grigoriev I.V."/>
            <person name="Hibbett D.S."/>
            <person name="Martin F."/>
            <person name="Nordberg H.P."/>
            <person name="Cantor M.N."/>
            <person name="Hua S.X."/>
        </authorList>
    </citation>
    <scope>NUCLEOTIDE SEQUENCE [LARGE SCALE GENOMIC DNA]</scope>
    <source>
        <strain evidence="2 3">LaAM-08-1</strain>
    </source>
</reference>
<dbReference type="AlphaFoldDB" id="A0A0C9XKW7"/>
<dbReference type="Proteomes" id="UP000054477">
    <property type="component" value="Unassembled WGS sequence"/>
</dbReference>
<proteinExistence type="predicted"/>
<reference evidence="3" key="2">
    <citation type="submission" date="2015-01" db="EMBL/GenBank/DDBJ databases">
        <title>Evolutionary Origins and Diversification of the Mycorrhizal Mutualists.</title>
        <authorList>
            <consortium name="DOE Joint Genome Institute"/>
            <consortium name="Mycorrhizal Genomics Consortium"/>
            <person name="Kohler A."/>
            <person name="Kuo A."/>
            <person name="Nagy L.G."/>
            <person name="Floudas D."/>
            <person name="Copeland A."/>
            <person name="Barry K.W."/>
            <person name="Cichocki N."/>
            <person name="Veneault-Fourrey C."/>
            <person name="LaButti K."/>
            <person name="Lindquist E.A."/>
            <person name="Lipzen A."/>
            <person name="Lundell T."/>
            <person name="Morin E."/>
            <person name="Murat C."/>
            <person name="Riley R."/>
            <person name="Ohm R."/>
            <person name="Sun H."/>
            <person name="Tunlid A."/>
            <person name="Henrissat B."/>
            <person name="Grigoriev I.V."/>
            <person name="Hibbett D.S."/>
            <person name="Martin F."/>
        </authorList>
    </citation>
    <scope>NUCLEOTIDE SEQUENCE [LARGE SCALE GENOMIC DNA]</scope>
    <source>
        <strain evidence="3">LaAM-08-1</strain>
    </source>
</reference>
<name>A0A0C9XKW7_9AGAR</name>
<feature type="compositionally biased region" description="Basic residues" evidence="1">
    <location>
        <begin position="309"/>
        <end position="324"/>
    </location>
</feature>
<dbReference type="OrthoDB" id="3116529at2759"/>
<evidence type="ECO:0000313" key="3">
    <source>
        <dbReference type="Proteomes" id="UP000054477"/>
    </source>
</evidence>
<feature type="compositionally biased region" description="Low complexity" evidence="1">
    <location>
        <begin position="273"/>
        <end position="284"/>
    </location>
</feature>
<organism evidence="2 3">
    <name type="scientific">Laccaria amethystina LaAM-08-1</name>
    <dbReference type="NCBI Taxonomy" id="1095629"/>
    <lineage>
        <taxon>Eukaryota</taxon>
        <taxon>Fungi</taxon>
        <taxon>Dikarya</taxon>
        <taxon>Basidiomycota</taxon>
        <taxon>Agaricomycotina</taxon>
        <taxon>Agaricomycetes</taxon>
        <taxon>Agaricomycetidae</taxon>
        <taxon>Agaricales</taxon>
        <taxon>Agaricineae</taxon>
        <taxon>Hydnangiaceae</taxon>
        <taxon>Laccaria</taxon>
    </lineage>
</organism>
<gene>
    <name evidence="2" type="ORF">K443DRAFT_6344</name>
</gene>
<dbReference type="EMBL" id="KN838596">
    <property type="protein sequence ID" value="KIK02169.1"/>
    <property type="molecule type" value="Genomic_DNA"/>
</dbReference>
<feature type="compositionally biased region" description="Polar residues" evidence="1">
    <location>
        <begin position="293"/>
        <end position="306"/>
    </location>
</feature>
<keyword evidence="3" id="KW-1185">Reference proteome</keyword>
<accession>A0A0C9XKW7</accession>
<evidence type="ECO:0000313" key="2">
    <source>
        <dbReference type="EMBL" id="KIK02169.1"/>
    </source>
</evidence>
<dbReference type="HOGENOM" id="CLU_767404_0_0_1"/>
<protein>
    <submittedName>
        <fullName evidence="2">Unplaced genomic scaffold K443scaffold_61, whole genome shotgun sequence</fullName>
    </submittedName>
</protein>
<sequence length="386" mass="43179">MSTINNKSTSLNVSDIPHFNGSNFQGWSEKMIGIFMMAKVYSVVNRVSRLPADNSRPTAPNEPITIDNTTAGADLNRLNAMWTQYQVRMTNYNHLLAEFNRKVSNWNDANSQAMGIFSRALQIGIWDQVKEKNSKETWDWLKEKYTKHSFMEILEHFRYIKDQKIDLSDPNPQLATFMHHYQALPPRMISVPMASVILLSNLLLTNNPSQESVYQRLLESSLKDEVVTTLSLADLMQSIRDVWAARFGGIHLNQQPCRGTTYDKGKAPANKPQQNQQTQVQRNTAIKGKGPNPQYSQQQNANSGDQQTKKKHPFRRGGKGKNAHNHMVGASDSHNSDFVLALAAMHITDTPSLPAPTAHTVTSFGAAGPLGAGQMTRPTMAQQTMS</sequence>
<feature type="region of interest" description="Disordered" evidence="1">
    <location>
        <begin position="254"/>
        <end position="331"/>
    </location>
</feature>
<evidence type="ECO:0000256" key="1">
    <source>
        <dbReference type="SAM" id="MobiDB-lite"/>
    </source>
</evidence>